<feature type="non-terminal residue" evidence="1">
    <location>
        <position position="1"/>
    </location>
</feature>
<proteinExistence type="predicted"/>
<gene>
    <name evidence="1" type="ORF">LCGC14_2245000</name>
</gene>
<dbReference type="InterPro" id="IPR016195">
    <property type="entry name" value="Pol/histidinol_Pase-like"/>
</dbReference>
<dbReference type="CDD" id="cd19067">
    <property type="entry name" value="PfuEndoQ-like"/>
    <property type="match status" value="1"/>
</dbReference>
<evidence type="ECO:0000313" key="1">
    <source>
        <dbReference type="EMBL" id="KKL56478.1"/>
    </source>
</evidence>
<reference evidence="1" key="1">
    <citation type="journal article" date="2015" name="Nature">
        <title>Complex archaea that bridge the gap between prokaryotes and eukaryotes.</title>
        <authorList>
            <person name="Spang A."/>
            <person name="Saw J.H."/>
            <person name="Jorgensen S.L."/>
            <person name="Zaremba-Niedzwiedzka K."/>
            <person name="Martijn J."/>
            <person name="Lind A.E."/>
            <person name="van Eijk R."/>
            <person name="Schleper C."/>
            <person name="Guy L."/>
            <person name="Ettema T.J."/>
        </authorList>
    </citation>
    <scope>NUCLEOTIDE SEQUENCE</scope>
</reference>
<dbReference type="SUPFAM" id="SSF89550">
    <property type="entry name" value="PHP domain-like"/>
    <property type="match status" value="1"/>
</dbReference>
<name>A0A0F9D407_9ZZZZ</name>
<dbReference type="PANTHER" id="PTHR40084">
    <property type="entry name" value="PHOSPHOHYDROLASE, PHP FAMILY"/>
    <property type="match status" value="1"/>
</dbReference>
<evidence type="ECO:0008006" key="2">
    <source>
        <dbReference type="Google" id="ProtNLM"/>
    </source>
</evidence>
<organism evidence="1">
    <name type="scientific">marine sediment metagenome</name>
    <dbReference type="NCBI Taxonomy" id="412755"/>
    <lineage>
        <taxon>unclassified sequences</taxon>
        <taxon>metagenomes</taxon>
        <taxon>ecological metagenomes</taxon>
    </lineage>
</organism>
<dbReference type="AlphaFoldDB" id="A0A0F9D407"/>
<dbReference type="PANTHER" id="PTHR40084:SF1">
    <property type="entry name" value="PHOSPHOTRANSFERASE"/>
    <property type="match status" value="1"/>
</dbReference>
<dbReference type="EMBL" id="LAZR01030480">
    <property type="protein sequence ID" value="KKL56478.1"/>
    <property type="molecule type" value="Genomic_DNA"/>
</dbReference>
<accession>A0A0F9D407</accession>
<protein>
    <recommendedName>
        <fullName evidence="2">DNA helicase UvrD</fullName>
    </recommendedName>
</protein>
<comment type="caution">
    <text evidence="1">The sequence shown here is derived from an EMBL/GenBank/DDBJ whole genome shotgun (WGS) entry which is preliminary data.</text>
</comment>
<sequence>QYIYQKMEVIADLQIHSKYARATSRNLSIENLEKYARIKGLNLLGVGDFQHPLRRKEIDEKLTEDDKGILRTVNGFPFLWQTEVSLMYSQDGKRRAIHHLILVPNTEIADQVTDFLKSKGRLDYDGRPIFGMTSPELVEELKKIDDKIEIIPAHCMTPWFGLFGSKSGFNSLKECFQDQVRKIYAVESGMSADPSMLWRFDEISKGVNVVSFSDAHSFWPWRIGREATIFEISELSYDLIIKAIRTGQGLKETIETPPEYGKYHWDGHRLCKFSCGPEKTKKLEEICPVCRKPLIIGVENRVEQIAKHPEGFKPKNAKPFHKLLPLHEVIALAFGISMNSQGAWKIYNKLIEEFRNEFEILLNTPGEKLGKSFDEKLVDLILKNREEKIKIAPGYDGEYGRALLGEKQVTLS</sequence>